<name>A0A6C0DDD4_9ZZZZ</name>
<reference evidence="1" key="1">
    <citation type="journal article" date="2020" name="Nature">
        <title>Giant virus diversity and host interactions through global metagenomics.</title>
        <authorList>
            <person name="Schulz F."/>
            <person name="Roux S."/>
            <person name="Paez-Espino D."/>
            <person name="Jungbluth S."/>
            <person name="Walsh D.A."/>
            <person name="Denef V.J."/>
            <person name="McMahon K.D."/>
            <person name="Konstantinidis K.T."/>
            <person name="Eloe-Fadrosh E.A."/>
            <person name="Kyrpides N.C."/>
            <person name="Woyke T."/>
        </authorList>
    </citation>
    <scope>NUCLEOTIDE SEQUENCE</scope>
    <source>
        <strain evidence="1">GVMAG-M-3300023174-137</strain>
    </source>
</reference>
<dbReference type="EMBL" id="MN739581">
    <property type="protein sequence ID" value="QHT14350.1"/>
    <property type="molecule type" value="Genomic_DNA"/>
</dbReference>
<proteinExistence type="predicted"/>
<dbReference type="AlphaFoldDB" id="A0A6C0DDD4"/>
<protein>
    <submittedName>
        <fullName evidence="1">Uncharacterized protein</fullName>
    </submittedName>
</protein>
<sequence>MPLQVWNYIEQNPTIQYPLKKPLRLMLWAGDGEHGGVSDVARLQGYDIFLCLGFKNIHKNVANLSESQRIVIINVNNVDQMTRFCEDFRGAFSHIDSDYYGNTPTLPISYYNKLLAPDGIARNIVGISGLIMVDDNMLSSIELFAPILDYETRNKRLWSKLVLSLAKDNGLSPGELWASPDLKTPAYNFVRENQDRFVKWQKVLNMDWPLIKNTLQEQWESLGVNVITARIVIPMEQTHLEEFSRFLSSKIKSILAIKPNFTLVQSAVDEICYGKDIIGLIRVQQEIILNLTTELPSSLTGIIGRYIDERHASKPTDFGLSLYKRV</sequence>
<accession>A0A6C0DDD4</accession>
<evidence type="ECO:0000313" key="1">
    <source>
        <dbReference type="EMBL" id="QHT14350.1"/>
    </source>
</evidence>
<organism evidence="1">
    <name type="scientific">viral metagenome</name>
    <dbReference type="NCBI Taxonomy" id="1070528"/>
    <lineage>
        <taxon>unclassified sequences</taxon>
        <taxon>metagenomes</taxon>
        <taxon>organismal metagenomes</taxon>
    </lineage>
</organism>